<dbReference type="InterPro" id="IPR011009">
    <property type="entry name" value="Kinase-like_dom_sf"/>
</dbReference>
<dbReference type="PROSITE" id="PS00108">
    <property type="entry name" value="PROTEIN_KINASE_ST"/>
    <property type="match status" value="1"/>
</dbReference>
<dbReference type="GO" id="GO:0005524">
    <property type="term" value="F:ATP binding"/>
    <property type="evidence" value="ECO:0007669"/>
    <property type="project" value="UniProtKB-UniRule"/>
</dbReference>
<dbReference type="Gene3D" id="1.10.510.10">
    <property type="entry name" value="Transferase(Phosphotransferase) domain 1"/>
    <property type="match status" value="1"/>
</dbReference>
<comment type="caution">
    <text evidence="12">The sequence shown here is derived from an EMBL/GenBank/DDBJ whole genome shotgun (WGS) entry which is preliminary data.</text>
</comment>
<feature type="region of interest" description="Disordered" evidence="10">
    <location>
        <begin position="381"/>
        <end position="475"/>
    </location>
</feature>
<dbReference type="EMBL" id="JADQTO010000004">
    <property type="protein sequence ID" value="MBG0561862.1"/>
    <property type="molecule type" value="Genomic_DNA"/>
</dbReference>
<evidence type="ECO:0000256" key="8">
    <source>
        <dbReference type="ARBA" id="ARBA00048679"/>
    </source>
</evidence>
<evidence type="ECO:0000256" key="9">
    <source>
        <dbReference type="PROSITE-ProRule" id="PRU10141"/>
    </source>
</evidence>
<gene>
    <name evidence="12" type="ORF">I4J89_10335</name>
</gene>
<dbReference type="PANTHER" id="PTHR43289:SF6">
    <property type="entry name" value="SERINE_THREONINE-PROTEIN KINASE NEKL-3"/>
    <property type="match status" value="1"/>
</dbReference>
<evidence type="ECO:0000256" key="6">
    <source>
        <dbReference type="ARBA" id="ARBA00022840"/>
    </source>
</evidence>
<dbReference type="EC" id="2.7.11.1" evidence="1"/>
<evidence type="ECO:0000313" key="13">
    <source>
        <dbReference type="Proteomes" id="UP000598146"/>
    </source>
</evidence>
<dbReference type="PROSITE" id="PS00107">
    <property type="entry name" value="PROTEIN_KINASE_ATP"/>
    <property type="match status" value="1"/>
</dbReference>
<dbReference type="AlphaFoldDB" id="A0A931C717"/>
<evidence type="ECO:0000256" key="3">
    <source>
        <dbReference type="ARBA" id="ARBA00022679"/>
    </source>
</evidence>
<dbReference type="SUPFAM" id="SSF56112">
    <property type="entry name" value="Protein kinase-like (PK-like)"/>
    <property type="match status" value="1"/>
</dbReference>
<reference evidence="12" key="1">
    <citation type="submission" date="2020-11" db="EMBL/GenBank/DDBJ databases">
        <title>Isolation and identification of active actinomycetes.</title>
        <authorList>
            <person name="Sun X."/>
        </authorList>
    </citation>
    <scope>NUCLEOTIDE SEQUENCE</scope>
    <source>
        <strain evidence="12">NEAU-A11</strain>
    </source>
</reference>
<dbReference type="Proteomes" id="UP000598146">
    <property type="component" value="Unassembled WGS sequence"/>
</dbReference>
<dbReference type="InterPro" id="IPR000719">
    <property type="entry name" value="Prot_kinase_dom"/>
</dbReference>
<accession>A0A931C717</accession>
<dbReference type="CDD" id="cd14014">
    <property type="entry name" value="STKc_PknB_like"/>
    <property type="match status" value="1"/>
</dbReference>
<feature type="compositionally biased region" description="Low complexity" evidence="10">
    <location>
        <begin position="422"/>
        <end position="433"/>
    </location>
</feature>
<feature type="compositionally biased region" description="Low complexity" evidence="10">
    <location>
        <begin position="441"/>
        <end position="464"/>
    </location>
</feature>
<feature type="binding site" evidence="9">
    <location>
        <position position="40"/>
    </location>
    <ligand>
        <name>ATP</name>
        <dbReference type="ChEBI" id="CHEBI:30616"/>
    </ligand>
</feature>
<keyword evidence="3" id="KW-0808">Transferase</keyword>
<keyword evidence="4 9" id="KW-0547">Nucleotide-binding</keyword>
<name>A0A931C717_9ACTN</name>
<dbReference type="PANTHER" id="PTHR43289">
    <property type="entry name" value="MITOGEN-ACTIVATED PROTEIN KINASE KINASE KINASE 20-RELATED"/>
    <property type="match status" value="1"/>
</dbReference>
<dbReference type="FunFam" id="3.30.200.20:FF:000035">
    <property type="entry name" value="Serine/threonine protein kinase Stk1"/>
    <property type="match status" value="1"/>
</dbReference>
<evidence type="ECO:0000256" key="7">
    <source>
        <dbReference type="ARBA" id="ARBA00047899"/>
    </source>
</evidence>
<dbReference type="InterPro" id="IPR017441">
    <property type="entry name" value="Protein_kinase_ATP_BS"/>
</dbReference>
<dbReference type="Pfam" id="PF00069">
    <property type="entry name" value="Pkinase"/>
    <property type="match status" value="1"/>
</dbReference>
<dbReference type="GO" id="GO:0004674">
    <property type="term" value="F:protein serine/threonine kinase activity"/>
    <property type="evidence" value="ECO:0007669"/>
    <property type="project" value="UniProtKB-KW"/>
</dbReference>
<keyword evidence="2 12" id="KW-0723">Serine/threonine-protein kinase</keyword>
<sequence length="539" mass="56198">MEEERKLGGRYRLENELGRGGMAVVWRARDEVLDRPVAVKVLAGRYVGEDRFRERILHEARAAATLSHPNIAQIYDFGESEENGRRFPYVVMELINGPTLQERIKRGRIPPRTIFRICGEVATALAVAHEEGLVHRDIKLANIMVTVGGAKVVDFGIAAVAGPASPEDALLGTPAYLAPERLTGGAIEPASDVYALGVLLYRLLAGTAPWSVETTTQMLSAHVYLQPEPLPPLPGVPDEISRLVERCLAKDPADRPDAAEVADTLGDAGEAAIVDNPDGVRVTDRDRRTRVVDALAGGPAAPGFAVTPPPEVPTRIPALRESTVLVSGAFGTAPLAAGRPDSGAGRPVGVPPWWKRKKLLAGGGLAALLLTLPALWSSRDGDRGATPGAAAPPASSPRVIADVPGAPAGTRPAVLPTRPERVPGASGDVSGVPGPVPSFPLPSQASAAVPAPSGSAAGPTASAGPEERRLESPGGSVLARCADGKAELLTWEPRPGFVVERVDPGPALAPSVTFAGNLARYRMTVTCIGARPSAVVLPL</sequence>
<proteinExistence type="predicted"/>
<organism evidence="12 13">
    <name type="scientific">Actinoplanes aureus</name>
    <dbReference type="NCBI Taxonomy" id="2792083"/>
    <lineage>
        <taxon>Bacteria</taxon>
        <taxon>Bacillati</taxon>
        <taxon>Actinomycetota</taxon>
        <taxon>Actinomycetes</taxon>
        <taxon>Micromonosporales</taxon>
        <taxon>Micromonosporaceae</taxon>
        <taxon>Actinoplanes</taxon>
    </lineage>
</organism>
<dbReference type="InterPro" id="IPR008271">
    <property type="entry name" value="Ser/Thr_kinase_AS"/>
</dbReference>
<comment type="catalytic activity">
    <reaction evidence="8">
        <text>L-seryl-[protein] + ATP = O-phospho-L-seryl-[protein] + ADP + H(+)</text>
        <dbReference type="Rhea" id="RHEA:17989"/>
        <dbReference type="Rhea" id="RHEA-COMP:9863"/>
        <dbReference type="Rhea" id="RHEA-COMP:11604"/>
        <dbReference type="ChEBI" id="CHEBI:15378"/>
        <dbReference type="ChEBI" id="CHEBI:29999"/>
        <dbReference type="ChEBI" id="CHEBI:30616"/>
        <dbReference type="ChEBI" id="CHEBI:83421"/>
        <dbReference type="ChEBI" id="CHEBI:456216"/>
        <dbReference type="EC" id="2.7.11.1"/>
    </reaction>
</comment>
<evidence type="ECO:0000256" key="10">
    <source>
        <dbReference type="SAM" id="MobiDB-lite"/>
    </source>
</evidence>
<protein>
    <recommendedName>
        <fullName evidence="1">non-specific serine/threonine protein kinase</fullName>
        <ecNumber evidence="1">2.7.11.1</ecNumber>
    </recommendedName>
</protein>
<keyword evidence="6 9" id="KW-0067">ATP-binding</keyword>
<dbReference type="PROSITE" id="PS50011">
    <property type="entry name" value="PROTEIN_KINASE_DOM"/>
    <property type="match status" value="1"/>
</dbReference>
<evidence type="ECO:0000313" key="12">
    <source>
        <dbReference type="EMBL" id="MBG0561862.1"/>
    </source>
</evidence>
<evidence type="ECO:0000256" key="2">
    <source>
        <dbReference type="ARBA" id="ARBA00022527"/>
    </source>
</evidence>
<evidence type="ECO:0000256" key="1">
    <source>
        <dbReference type="ARBA" id="ARBA00012513"/>
    </source>
</evidence>
<evidence type="ECO:0000256" key="5">
    <source>
        <dbReference type="ARBA" id="ARBA00022777"/>
    </source>
</evidence>
<feature type="domain" description="Protein kinase" evidence="11">
    <location>
        <begin position="11"/>
        <end position="273"/>
    </location>
</feature>
<evidence type="ECO:0000256" key="4">
    <source>
        <dbReference type="ARBA" id="ARBA00022741"/>
    </source>
</evidence>
<keyword evidence="13" id="KW-1185">Reference proteome</keyword>
<dbReference type="RefSeq" id="WP_196413653.1">
    <property type="nucleotide sequence ID" value="NZ_JADQTO010000004.1"/>
</dbReference>
<evidence type="ECO:0000259" key="11">
    <source>
        <dbReference type="PROSITE" id="PS50011"/>
    </source>
</evidence>
<dbReference type="Gene3D" id="3.30.200.20">
    <property type="entry name" value="Phosphorylase Kinase, domain 1"/>
    <property type="match status" value="1"/>
</dbReference>
<comment type="catalytic activity">
    <reaction evidence="7">
        <text>L-threonyl-[protein] + ATP = O-phospho-L-threonyl-[protein] + ADP + H(+)</text>
        <dbReference type="Rhea" id="RHEA:46608"/>
        <dbReference type="Rhea" id="RHEA-COMP:11060"/>
        <dbReference type="Rhea" id="RHEA-COMP:11605"/>
        <dbReference type="ChEBI" id="CHEBI:15378"/>
        <dbReference type="ChEBI" id="CHEBI:30013"/>
        <dbReference type="ChEBI" id="CHEBI:30616"/>
        <dbReference type="ChEBI" id="CHEBI:61977"/>
        <dbReference type="ChEBI" id="CHEBI:456216"/>
        <dbReference type="EC" id="2.7.11.1"/>
    </reaction>
</comment>
<feature type="compositionally biased region" description="Low complexity" evidence="10">
    <location>
        <begin position="384"/>
        <end position="397"/>
    </location>
</feature>
<keyword evidence="5 12" id="KW-0418">Kinase</keyword>
<dbReference type="SMART" id="SM00220">
    <property type="entry name" value="S_TKc"/>
    <property type="match status" value="1"/>
</dbReference>